<accession>A0A6P6DFE1</accession>
<evidence type="ECO:0000256" key="1">
    <source>
        <dbReference type="SAM" id="MobiDB-lite"/>
    </source>
</evidence>
<dbReference type="PANTHER" id="PTHR15606:SF4">
    <property type="entry name" value="DNAJ HOMOLOG SUBFAMILY C MEMBER 8"/>
    <property type="match status" value="1"/>
</dbReference>
<dbReference type="CTD" id="22826"/>
<dbReference type="AlphaFoldDB" id="A0A6P6DFE1"/>
<keyword evidence="2" id="KW-1185">Reference proteome</keyword>
<dbReference type="RefSeq" id="XP_023558804.1">
    <property type="nucleotide sequence ID" value="XM_023703036.1"/>
</dbReference>
<evidence type="ECO:0000313" key="3">
    <source>
        <dbReference type="RefSeq" id="XP_023558804.1"/>
    </source>
</evidence>
<feature type="compositionally biased region" description="Basic and acidic residues" evidence="1">
    <location>
        <begin position="85"/>
        <end position="125"/>
    </location>
</feature>
<feature type="compositionally biased region" description="Basic residues" evidence="1">
    <location>
        <begin position="134"/>
        <end position="143"/>
    </location>
</feature>
<name>A0A6P6DFE1_OCTDE</name>
<protein>
    <submittedName>
        <fullName evidence="3">DnaJ homolog subfamily C member 8</fullName>
    </submittedName>
</protein>
<dbReference type="OMA" id="CEVKQIE"/>
<feature type="region of interest" description="Disordered" evidence="1">
    <location>
        <begin position="85"/>
        <end position="156"/>
    </location>
</feature>
<dbReference type="GO" id="GO:0005634">
    <property type="term" value="C:nucleus"/>
    <property type="evidence" value="ECO:0007669"/>
    <property type="project" value="TreeGrafter"/>
</dbReference>
<dbReference type="PANTHER" id="PTHR15606">
    <property type="entry name" value="DNAJ HOMOLOG SUBFAMILY C MEMBER 8/LIPOPOLYSACCHARIDE SPECIFIC RESPONSE-7-RELATED"/>
    <property type="match status" value="1"/>
</dbReference>
<gene>
    <name evidence="3" type="primary">Dnajc8</name>
</gene>
<dbReference type="OrthoDB" id="342454at2759"/>
<reference evidence="3" key="1">
    <citation type="submission" date="2025-08" db="UniProtKB">
        <authorList>
            <consortium name="RefSeq"/>
        </authorList>
    </citation>
    <scope>IDENTIFICATION</scope>
</reference>
<dbReference type="InParanoid" id="A0A6P6DFE1"/>
<organism evidence="2 3">
    <name type="scientific">Octodon degus</name>
    <name type="common">Degu</name>
    <name type="synonym">Sciurus degus</name>
    <dbReference type="NCBI Taxonomy" id="10160"/>
    <lineage>
        <taxon>Eukaryota</taxon>
        <taxon>Metazoa</taxon>
        <taxon>Chordata</taxon>
        <taxon>Craniata</taxon>
        <taxon>Vertebrata</taxon>
        <taxon>Euteleostomi</taxon>
        <taxon>Mammalia</taxon>
        <taxon>Eutheria</taxon>
        <taxon>Euarchontoglires</taxon>
        <taxon>Glires</taxon>
        <taxon>Rodentia</taxon>
        <taxon>Hystricomorpha</taxon>
        <taxon>Octodontidae</taxon>
        <taxon>Octodon</taxon>
    </lineage>
</organism>
<evidence type="ECO:0000313" key="2">
    <source>
        <dbReference type="Proteomes" id="UP000515203"/>
    </source>
</evidence>
<sequence length="156" mass="18491">MAASGESGASGGGGSTEEAFMTFYSEVKQIEKRDSVLTSKNQIERLTRPGSSYFNLNPFEFKQAVYKQTMKLFAELEIKRKEREAKEMHERKRQREEEIEAQEKAKREREWQKNFEESRDGRVDSWRNFQANTKGKKEKKNRTFLRPPKVKMEQRE</sequence>
<dbReference type="GeneID" id="101573273"/>
<dbReference type="InterPro" id="IPR042858">
    <property type="entry name" value="DNAJC8"/>
</dbReference>
<dbReference type="Proteomes" id="UP000515203">
    <property type="component" value="Unplaced"/>
</dbReference>
<proteinExistence type="predicted"/>